<feature type="compositionally biased region" description="Basic and acidic residues" evidence="8">
    <location>
        <begin position="284"/>
        <end position="296"/>
    </location>
</feature>
<feature type="region of interest" description="Disordered" evidence="8">
    <location>
        <begin position="280"/>
        <end position="299"/>
    </location>
</feature>
<proteinExistence type="predicted"/>
<feature type="disulfide bond" evidence="7">
    <location>
        <begin position="68"/>
        <end position="81"/>
    </location>
</feature>
<reference evidence="11" key="1">
    <citation type="submission" date="2019-08" db="EMBL/GenBank/DDBJ databases">
        <title>The improved chromosome-level genome for the pearl oyster Pinctada fucata martensii using PacBio sequencing and Hi-C.</title>
        <authorList>
            <person name="Zheng Z."/>
        </authorList>
    </citation>
    <scope>NUCLEOTIDE SEQUENCE</scope>
    <source>
        <strain evidence="11">ZZ-2019</strain>
        <tissue evidence="11">Adductor muscle</tissue>
    </source>
</reference>
<dbReference type="PROSITE" id="PS50050">
    <property type="entry name" value="TNFR_NGFR_2"/>
    <property type="match status" value="4"/>
</dbReference>
<dbReference type="SMART" id="SM00208">
    <property type="entry name" value="TNFR"/>
    <property type="match status" value="4"/>
</dbReference>
<keyword evidence="9" id="KW-1133">Transmembrane helix</keyword>
<evidence type="ECO:0000256" key="7">
    <source>
        <dbReference type="PROSITE-ProRule" id="PRU00206"/>
    </source>
</evidence>
<evidence type="ECO:0000256" key="1">
    <source>
        <dbReference type="ARBA" id="ARBA00004370"/>
    </source>
</evidence>
<keyword evidence="3 9" id="KW-0472">Membrane</keyword>
<keyword evidence="6" id="KW-0325">Glycoprotein</keyword>
<feature type="transmembrane region" description="Helical" evidence="9">
    <location>
        <begin position="322"/>
        <end position="347"/>
    </location>
</feature>
<evidence type="ECO:0000256" key="8">
    <source>
        <dbReference type="SAM" id="MobiDB-lite"/>
    </source>
</evidence>
<dbReference type="AlphaFoldDB" id="A0AA88YHM4"/>
<feature type="disulfide bond" evidence="7">
    <location>
        <begin position="132"/>
        <end position="147"/>
    </location>
</feature>
<feature type="compositionally biased region" description="Low complexity" evidence="8">
    <location>
        <begin position="456"/>
        <end position="469"/>
    </location>
</feature>
<dbReference type="Proteomes" id="UP001186944">
    <property type="component" value="Unassembled WGS sequence"/>
</dbReference>
<feature type="disulfide bond" evidence="7">
    <location>
        <begin position="27"/>
        <end position="40"/>
    </location>
</feature>
<feature type="domain" description="TNFR-Cys" evidence="10">
    <location>
        <begin position="50"/>
        <end position="89"/>
    </location>
</feature>
<dbReference type="EMBL" id="VSWD01000006">
    <property type="protein sequence ID" value="KAK3099564.1"/>
    <property type="molecule type" value="Genomic_DNA"/>
</dbReference>
<protein>
    <recommendedName>
        <fullName evidence="10">TNFR-Cys domain-containing protein</fullName>
    </recommendedName>
</protein>
<evidence type="ECO:0000256" key="6">
    <source>
        <dbReference type="ARBA" id="ARBA00023180"/>
    </source>
</evidence>
<keyword evidence="2" id="KW-0677">Repeat</keyword>
<feature type="non-terminal residue" evidence="11">
    <location>
        <position position="1"/>
    </location>
</feature>
<dbReference type="PROSITE" id="PS00652">
    <property type="entry name" value="TNFR_NGFR_1"/>
    <property type="match status" value="4"/>
</dbReference>
<keyword evidence="5" id="KW-0675">Receptor</keyword>
<dbReference type="InterPro" id="IPR052491">
    <property type="entry name" value="TNFRSF10"/>
</dbReference>
<feature type="disulfide bond" evidence="7">
    <location>
        <begin position="30"/>
        <end position="48"/>
    </location>
</feature>
<dbReference type="Gene3D" id="2.10.50.10">
    <property type="entry name" value="Tumor Necrosis Factor Receptor, subunit A, domain 2"/>
    <property type="match status" value="4"/>
</dbReference>
<feature type="domain" description="TNFR-Cys" evidence="10">
    <location>
        <begin position="91"/>
        <end position="129"/>
    </location>
</feature>
<feature type="repeat" description="TNFR-Cys" evidence="7">
    <location>
        <begin position="7"/>
        <end position="48"/>
    </location>
</feature>
<keyword evidence="12" id="KW-1185">Reference proteome</keyword>
<dbReference type="GO" id="GO:0016020">
    <property type="term" value="C:membrane"/>
    <property type="evidence" value="ECO:0007669"/>
    <property type="project" value="UniProtKB-SubCell"/>
</dbReference>
<dbReference type="PANTHER" id="PTHR46330:SF6">
    <property type="entry name" value="HEMATOPOIETIC DEATH RECEPTOR-RELATED"/>
    <property type="match status" value="1"/>
</dbReference>
<feature type="repeat" description="TNFR-Cys" evidence="7">
    <location>
        <begin position="91"/>
        <end position="129"/>
    </location>
</feature>
<evidence type="ECO:0000259" key="10">
    <source>
        <dbReference type="PROSITE" id="PS50050"/>
    </source>
</evidence>
<sequence length="539" mass="61230">HCVRLSKCKSSEYISVSSNGTAYCKTCSKCSPGYMVQRPCDESLDTICQPCAKASFSRRYNSKSCRQCRVCPDYSVQIRECTSTKNTKCIACMKDSYYSNETRSCRMCSVCPKGTYRGQKCSKTEDTYCVGCPPGTFSDQTNLFPSCPYCKHCRRYEEILEKCNSTQNNKCGDCKPGFFRLRSTLKCLRCSPCFFHVPGHRYEIVSECQEKLGNSENICMPTLDIPFFPDQDKRENISVQPTTSLLLVTSTYHAYSRTISYFTNLTSTLRVDQTDISTPSAKPISRDVATKRDKSNTKKPPLVNITVEELESSITRTLQHPAVLTGGVTVIILMLILGIVVCILVHVHRRRVISKLKDTTIENELTVNTNINSALLKTSNFVMELDDPRAIQRHFSQPNLHVDCTDEFNVVKRPYSWPYYTYHRRSFRDSFCLFLKSLIHPDVVTDSSISDEKIESTSNSSNHSQFSNNKTLQPSSSDSSYKIIVHRDDKAQNRYFRKSETEGIQNQDKTGTKANKQKPPPYKKKRTPDMGVKPGAQEE</sequence>
<accession>A0AA88YHM4</accession>
<feature type="disulfide bond" evidence="7">
    <location>
        <begin position="71"/>
        <end position="89"/>
    </location>
</feature>
<feature type="disulfide bond" evidence="7">
    <location>
        <begin position="111"/>
        <end position="129"/>
    </location>
</feature>
<feature type="region of interest" description="Disordered" evidence="8">
    <location>
        <begin position="454"/>
        <end position="539"/>
    </location>
</feature>
<feature type="repeat" description="TNFR-Cys" evidence="7">
    <location>
        <begin position="131"/>
        <end position="171"/>
    </location>
</feature>
<keyword evidence="4 7" id="KW-1015">Disulfide bond</keyword>
<dbReference type="SUPFAM" id="SSF57586">
    <property type="entry name" value="TNF receptor-like"/>
    <property type="match status" value="2"/>
</dbReference>
<comment type="subcellular location">
    <subcellularLocation>
        <location evidence="1">Membrane</location>
    </subcellularLocation>
</comment>
<feature type="disulfide bond" evidence="7">
    <location>
        <begin position="150"/>
        <end position="163"/>
    </location>
</feature>
<comment type="caution">
    <text evidence="7">Lacks conserved residue(s) required for the propagation of feature annotation.</text>
</comment>
<feature type="domain" description="TNFR-Cys" evidence="10">
    <location>
        <begin position="7"/>
        <end position="48"/>
    </location>
</feature>
<evidence type="ECO:0000256" key="2">
    <source>
        <dbReference type="ARBA" id="ARBA00022737"/>
    </source>
</evidence>
<evidence type="ECO:0000256" key="3">
    <source>
        <dbReference type="ARBA" id="ARBA00023136"/>
    </source>
</evidence>
<feature type="compositionally biased region" description="Polar residues" evidence="8">
    <location>
        <begin position="502"/>
        <end position="514"/>
    </location>
</feature>
<feature type="compositionally biased region" description="Basic and acidic residues" evidence="8">
    <location>
        <begin position="485"/>
        <end position="501"/>
    </location>
</feature>
<feature type="repeat" description="TNFR-Cys" evidence="7">
    <location>
        <begin position="50"/>
        <end position="89"/>
    </location>
</feature>
<feature type="disulfide bond" evidence="7">
    <location>
        <begin position="153"/>
        <end position="171"/>
    </location>
</feature>
<gene>
    <name evidence="11" type="ORF">FSP39_006338</name>
</gene>
<evidence type="ECO:0000256" key="9">
    <source>
        <dbReference type="SAM" id="Phobius"/>
    </source>
</evidence>
<evidence type="ECO:0000313" key="12">
    <source>
        <dbReference type="Proteomes" id="UP001186944"/>
    </source>
</evidence>
<evidence type="ECO:0000313" key="11">
    <source>
        <dbReference type="EMBL" id="KAK3099564.1"/>
    </source>
</evidence>
<comment type="caution">
    <text evidence="11">The sequence shown here is derived from an EMBL/GenBank/DDBJ whole genome shotgun (WGS) entry which is preliminary data.</text>
</comment>
<name>A0AA88YHM4_PINIB</name>
<dbReference type="InterPro" id="IPR001368">
    <property type="entry name" value="TNFR/NGFR_Cys_rich_reg"/>
</dbReference>
<evidence type="ECO:0000256" key="5">
    <source>
        <dbReference type="ARBA" id="ARBA00023170"/>
    </source>
</evidence>
<evidence type="ECO:0000256" key="4">
    <source>
        <dbReference type="ARBA" id="ARBA00023157"/>
    </source>
</evidence>
<dbReference type="PANTHER" id="PTHR46330">
    <property type="entry name" value="TUMOR NECROSIS FACTOR RECEPTOR SUPERFAMILY MEMBER 10B"/>
    <property type="match status" value="1"/>
</dbReference>
<feature type="disulfide bond" evidence="7">
    <location>
        <begin position="108"/>
        <end position="121"/>
    </location>
</feature>
<feature type="domain" description="TNFR-Cys" evidence="10">
    <location>
        <begin position="131"/>
        <end position="171"/>
    </location>
</feature>
<organism evidence="11 12">
    <name type="scientific">Pinctada imbricata</name>
    <name type="common">Atlantic pearl-oyster</name>
    <name type="synonym">Pinctada martensii</name>
    <dbReference type="NCBI Taxonomy" id="66713"/>
    <lineage>
        <taxon>Eukaryota</taxon>
        <taxon>Metazoa</taxon>
        <taxon>Spiralia</taxon>
        <taxon>Lophotrochozoa</taxon>
        <taxon>Mollusca</taxon>
        <taxon>Bivalvia</taxon>
        <taxon>Autobranchia</taxon>
        <taxon>Pteriomorphia</taxon>
        <taxon>Pterioida</taxon>
        <taxon>Pterioidea</taxon>
        <taxon>Pteriidae</taxon>
        <taxon>Pinctada</taxon>
    </lineage>
</organism>
<feature type="compositionally biased region" description="Polar residues" evidence="8">
    <location>
        <begin position="470"/>
        <end position="480"/>
    </location>
</feature>
<dbReference type="Pfam" id="PF00020">
    <property type="entry name" value="TNFR_c6"/>
    <property type="match status" value="4"/>
</dbReference>
<keyword evidence="9" id="KW-0812">Transmembrane</keyword>